<accession>A0A1H3FSC3</accession>
<dbReference type="InterPro" id="IPR027417">
    <property type="entry name" value="P-loop_NTPase"/>
</dbReference>
<proteinExistence type="inferred from homology"/>
<dbReference type="STRING" id="356660.SAMN05444336_11413"/>
<protein>
    <submittedName>
        <fullName evidence="3">Type IV secretion system protein VirB11</fullName>
    </submittedName>
</protein>
<dbReference type="Pfam" id="PF00437">
    <property type="entry name" value="T2SSE"/>
    <property type="match status" value="1"/>
</dbReference>
<dbReference type="AlphaFoldDB" id="A0A1H3FSC3"/>
<keyword evidence="4" id="KW-1185">Reference proteome</keyword>
<feature type="domain" description="Bacterial type II secretion system protein E" evidence="2">
    <location>
        <begin position="150"/>
        <end position="286"/>
    </location>
</feature>
<dbReference type="InterPro" id="IPR001482">
    <property type="entry name" value="T2SS/T4SS_dom"/>
</dbReference>
<dbReference type="Proteomes" id="UP000199118">
    <property type="component" value="Unassembled WGS sequence"/>
</dbReference>
<evidence type="ECO:0000313" key="3">
    <source>
        <dbReference type="EMBL" id="SDX93830.1"/>
    </source>
</evidence>
<gene>
    <name evidence="3" type="ORF">SAMN05444336_11413</name>
</gene>
<dbReference type="RefSeq" id="WP_092685463.1">
    <property type="nucleotide sequence ID" value="NZ_FNMZ01000014.1"/>
</dbReference>
<dbReference type="CDD" id="cd01130">
    <property type="entry name" value="VirB11-like_ATPase"/>
    <property type="match status" value="1"/>
</dbReference>
<dbReference type="EMBL" id="FNMZ01000014">
    <property type="protein sequence ID" value="SDX93830.1"/>
    <property type="molecule type" value="Genomic_DNA"/>
</dbReference>
<dbReference type="InterPro" id="IPR050921">
    <property type="entry name" value="T4SS_GSP_E_ATPase"/>
</dbReference>
<reference evidence="3 4" key="1">
    <citation type="submission" date="2016-10" db="EMBL/GenBank/DDBJ databases">
        <authorList>
            <person name="de Groot N.N."/>
        </authorList>
    </citation>
    <scope>NUCLEOTIDE SEQUENCE [LARGE SCALE GENOMIC DNA]</scope>
    <source>
        <strain evidence="3 4">DSM 17890</strain>
    </source>
</reference>
<name>A0A1H3FSC3_9RHOB</name>
<dbReference type="PANTHER" id="PTHR30486">
    <property type="entry name" value="TWITCHING MOTILITY PROTEIN PILT"/>
    <property type="match status" value="1"/>
</dbReference>
<evidence type="ECO:0000256" key="1">
    <source>
        <dbReference type="ARBA" id="ARBA00006611"/>
    </source>
</evidence>
<dbReference type="Gene3D" id="3.40.50.300">
    <property type="entry name" value="P-loop containing nucleotide triphosphate hydrolases"/>
    <property type="match status" value="1"/>
</dbReference>
<dbReference type="SUPFAM" id="SSF52540">
    <property type="entry name" value="P-loop containing nucleoside triphosphate hydrolases"/>
    <property type="match status" value="1"/>
</dbReference>
<dbReference type="PANTHER" id="PTHR30486:SF6">
    <property type="entry name" value="TYPE IV PILUS RETRACTATION ATPASE PILT"/>
    <property type="match status" value="1"/>
</dbReference>
<dbReference type="OrthoDB" id="9810761at2"/>
<evidence type="ECO:0000313" key="4">
    <source>
        <dbReference type="Proteomes" id="UP000199118"/>
    </source>
</evidence>
<dbReference type="Gene3D" id="3.30.450.90">
    <property type="match status" value="1"/>
</dbReference>
<evidence type="ECO:0000259" key="2">
    <source>
        <dbReference type="Pfam" id="PF00437"/>
    </source>
</evidence>
<dbReference type="GO" id="GO:0016887">
    <property type="term" value="F:ATP hydrolysis activity"/>
    <property type="evidence" value="ECO:0007669"/>
    <property type="project" value="InterPro"/>
</dbReference>
<organism evidence="3 4">
    <name type="scientific">Albimonas donghaensis</name>
    <dbReference type="NCBI Taxonomy" id="356660"/>
    <lineage>
        <taxon>Bacteria</taxon>
        <taxon>Pseudomonadati</taxon>
        <taxon>Pseudomonadota</taxon>
        <taxon>Alphaproteobacteria</taxon>
        <taxon>Rhodobacterales</taxon>
        <taxon>Paracoccaceae</taxon>
        <taxon>Albimonas</taxon>
    </lineage>
</organism>
<sequence>MNAPATLAEHDLAPLREFIADPATSEIAINPDGGAWIERHGAAHMQPLDLSLPPQRQAAMARNLAGATNNALGERHPLGSGRLTAFGRPLRLQIAAPPAVEGAPALSFRAFGEARPELSAFRFLDGASRDADAERGARLAALRDLAEAGELQTLLQRAVAERLNILISGGTSSGKTSFARALLALVDPAERLLTIEDARELLLPHPNAIPLIAERRRDSPRSPALLLESALRMRPDRIILGELRGPEAFDFLEAINTGHPGSLTTIHADTPDLALERLAGMALRAGTTLTRAELLDYSRRSVDLVVQLGRKGGRRGVLGVKVMGEE</sequence>
<comment type="similarity">
    <text evidence="1">Belongs to the GSP E family.</text>
</comment>